<reference evidence="1 2" key="1">
    <citation type="submission" date="2016-10" db="EMBL/GenBank/DDBJ databases">
        <authorList>
            <person name="de Groot N.N."/>
        </authorList>
    </citation>
    <scope>NUCLEOTIDE SEQUENCE [LARGE SCALE GENOMIC DNA]</scope>
    <source>
        <strain evidence="1 2">DSM 23421</strain>
    </source>
</reference>
<evidence type="ECO:0000313" key="2">
    <source>
        <dbReference type="Proteomes" id="UP000199109"/>
    </source>
</evidence>
<proteinExistence type="predicted"/>
<protein>
    <submittedName>
        <fullName evidence="1">Uncharacterized protein</fullName>
    </submittedName>
</protein>
<keyword evidence="2" id="KW-1185">Reference proteome</keyword>
<dbReference type="Proteomes" id="UP000199109">
    <property type="component" value="Unassembled WGS sequence"/>
</dbReference>
<organism evidence="1 2">
    <name type="scientific">Pricia antarctica</name>
    <dbReference type="NCBI Taxonomy" id="641691"/>
    <lineage>
        <taxon>Bacteria</taxon>
        <taxon>Pseudomonadati</taxon>
        <taxon>Bacteroidota</taxon>
        <taxon>Flavobacteriia</taxon>
        <taxon>Flavobacteriales</taxon>
        <taxon>Flavobacteriaceae</taxon>
        <taxon>Pricia</taxon>
    </lineage>
</organism>
<dbReference type="STRING" id="641691.SAMN05421636_1104"/>
<dbReference type="EMBL" id="FNAO01000010">
    <property type="protein sequence ID" value="SDF02429.1"/>
    <property type="molecule type" value="Genomic_DNA"/>
</dbReference>
<gene>
    <name evidence="1" type="ORF">SAMN05421636_1104</name>
</gene>
<dbReference type="AlphaFoldDB" id="A0A1G7HQX6"/>
<name>A0A1G7HQX6_9FLAO</name>
<accession>A0A1G7HQX6</accession>
<sequence length="53" mass="6286">MENIFQKAGYAGKYFAQKKGLGFNWKTTKRIIIENILLKTNYIRKYFAILLLI</sequence>
<evidence type="ECO:0000313" key="1">
    <source>
        <dbReference type="EMBL" id="SDF02429.1"/>
    </source>
</evidence>